<evidence type="ECO:0000313" key="2">
    <source>
        <dbReference type="Proteomes" id="UP000658320"/>
    </source>
</evidence>
<name>A0A918KW17_9ACTN</name>
<reference evidence="1" key="2">
    <citation type="submission" date="2020-09" db="EMBL/GenBank/DDBJ databases">
        <authorList>
            <person name="Sun Q."/>
            <person name="Ohkuma M."/>
        </authorList>
    </citation>
    <scope>NUCLEOTIDE SEQUENCE</scope>
    <source>
        <strain evidence="1">JCM 4346</strain>
    </source>
</reference>
<comment type="caution">
    <text evidence="1">The sequence shown here is derived from an EMBL/GenBank/DDBJ whole genome shotgun (WGS) entry which is preliminary data.</text>
</comment>
<keyword evidence="2" id="KW-1185">Reference proteome</keyword>
<proteinExistence type="predicted"/>
<accession>A0A918KW17</accession>
<dbReference type="Proteomes" id="UP000658320">
    <property type="component" value="Unassembled WGS sequence"/>
</dbReference>
<dbReference type="AlphaFoldDB" id="A0A918KW17"/>
<reference evidence="1" key="1">
    <citation type="journal article" date="2014" name="Int. J. Syst. Evol. Microbiol.">
        <title>Complete genome sequence of Corynebacterium casei LMG S-19264T (=DSM 44701T), isolated from a smear-ripened cheese.</title>
        <authorList>
            <consortium name="US DOE Joint Genome Institute (JGI-PGF)"/>
            <person name="Walter F."/>
            <person name="Albersmeier A."/>
            <person name="Kalinowski J."/>
            <person name="Ruckert C."/>
        </authorList>
    </citation>
    <scope>NUCLEOTIDE SEQUENCE</scope>
    <source>
        <strain evidence="1">JCM 4346</strain>
    </source>
</reference>
<protein>
    <submittedName>
        <fullName evidence="1">Uncharacterized protein</fullName>
    </submittedName>
</protein>
<dbReference type="EMBL" id="BMSX01000016">
    <property type="protein sequence ID" value="GGR36193.1"/>
    <property type="molecule type" value="Genomic_DNA"/>
</dbReference>
<sequence length="243" mass="26763">MGAVRRTGQSTAALVQAVSDVILKLGLHPLMLHLDATGARITAAMGREALVTRSRGPYSPDNLPPEAVSTIEQVALRWMLQPERPQFTIEGGGRWPALLMTLPDSRVHVCYVVPEDAPPVYQPDPNNATLSGDILSMLRYLAGSLRLAAATLRREPPVSLTLDYPDDPRYEEYIARRTGDDVDLIPPVLAAFELDRSRCSRKQRAAHDDALRTLAYDDQPVEPLGRTGFTTRIGWARLQDSGT</sequence>
<evidence type="ECO:0000313" key="1">
    <source>
        <dbReference type="EMBL" id="GGR36193.1"/>
    </source>
</evidence>
<organism evidence="1 2">
    <name type="scientific">Streptomyces aurantiogriseus</name>
    <dbReference type="NCBI Taxonomy" id="66870"/>
    <lineage>
        <taxon>Bacteria</taxon>
        <taxon>Bacillati</taxon>
        <taxon>Actinomycetota</taxon>
        <taxon>Actinomycetes</taxon>
        <taxon>Kitasatosporales</taxon>
        <taxon>Streptomycetaceae</taxon>
        <taxon>Streptomyces</taxon>
    </lineage>
</organism>
<gene>
    <name evidence="1" type="ORF">GCM10010251_60680</name>
</gene>